<dbReference type="RefSeq" id="WP_185273933.1">
    <property type="nucleotide sequence ID" value="NZ_CP055156.1"/>
</dbReference>
<accession>A0A7G7G7E7</accession>
<evidence type="ECO:0000313" key="1">
    <source>
        <dbReference type="EMBL" id="QNF33081.1"/>
    </source>
</evidence>
<proteinExistence type="predicted"/>
<dbReference type="AlphaFoldDB" id="A0A7G7G7E7"/>
<dbReference type="KEGG" id="aswu:HUW51_10190"/>
<keyword evidence="2" id="KW-1185">Reference proteome</keyword>
<name>A0A7G7G7E7_9BACT</name>
<dbReference type="EMBL" id="CP055156">
    <property type="protein sequence ID" value="QNF33081.1"/>
    <property type="molecule type" value="Genomic_DNA"/>
</dbReference>
<organism evidence="1 2">
    <name type="scientific">Adhaeribacter swui</name>
    <dbReference type="NCBI Taxonomy" id="2086471"/>
    <lineage>
        <taxon>Bacteria</taxon>
        <taxon>Pseudomonadati</taxon>
        <taxon>Bacteroidota</taxon>
        <taxon>Cytophagia</taxon>
        <taxon>Cytophagales</taxon>
        <taxon>Hymenobacteraceae</taxon>
        <taxon>Adhaeribacter</taxon>
    </lineage>
</organism>
<evidence type="ECO:0000313" key="2">
    <source>
        <dbReference type="Proteomes" id="UP000515237"/>
    </source>
</evidence>
<dbReference type="Proteomes" id="UP000515237">
    <property type="component" value="Chromosome"/>
</dbReference>
<gene>
    <name evidence="1" type="ORF">HUW51_10190</name>
</gene>
<protein>
    <submittedName>
        <fullName evidence="1">Uncharacterized protein</fullName>
    </submittedName>
</protein>
<reference evidence="1 2" key="1">
    <citation type="journal article" date="2018" name="Int. J. Syst. Evol. Microbiol.">
        <title>Adhaeribacter swui sp. nov., isolated from wet mud.</title>
        <authorList>
            <person name="Kim D.U."/>
            <person name="Kim K.W."/>
            <person name="Kang M.S."/>
            <person name="Kim J.Y."/>
            <person name="Jang J.H."/>
            <person name="Kim M.K."/>
        </authorList>
    </citation>
    <scope>NUCLEOTIDE SEQUENCE [LARGE SCALE GENOMIC DNA]</scope>
    <source>
        <strain evidence="1 2">KCTC 52873</strain>
    </source>
</reference>
<sequence length="92" mass="10972">MSITTKQENGQTILIIANQPQLTEHTLTAFIEFLDGIQHQVHQLQQYLDNLEATVLINSVDREQWEKEFDLMQFLRSFLMHLRRHFHPQQSL</sequence>